<dbReference type="EMBL" id="BMMF01000002">
    <property type="protein sequence ID" value="GGK21860.1"/>
    <property type="molecule type" value="Genomic_DNA"/>
</dbReference>
<dbReference type="AlphaFoldDB" id="A0A917Q4R6"/>
<dbReference type="Proteomes" id="UP000600449">
    <property type="component" value="Unassembled WGS sequence"/>
</dbReference>
<dbReference type="GO" id="GO:0052689">
    <property type="term" value="F:carboxylic ester hydrolase activity"/>
    <property type="evidence" value="ECO:0007669"/>
    <property type="project" value="UniProtKB-KW"/>
</dbReference>
<dbReference type="SUPFAM" id="SSF53474">
    <property type="entry name" value="alpha/beta-Hydrolases"/>
    <property type="match status" value="1"/>
</dbReference>
<evidence type="ECO:0000256" key="3">
    <source>
        <dbReference type="ARBA" id="ARBA00022801"/>
    </source>
</evidence>
<name>A0A917Q4R6_9HYPH</name>
<feature type="compositionally biased region" description="Pro residues" evidence="4">
    <location>
        <begin position="242"/>
        <end position="251"/>
    </location>
</feature>
<evidence type="ECO:0000313" key="7">
    <source>
        <dbReference type="Proteomes" id="UP000600449"/>
    </source>
</evidence>
<evidence type="ECO:0000256" key="2">
    <source>
        <dbReference type="ARBA" id="ARBA00022729"/>
    </source>
</evidence>
<dbReference type="InterPro" id="IPR054579">
    <property type="entry name" value="GCE-like_dom"/>
</dbReference>
<dbReference type="Gene3D" id="3.40.50.1820">
    <property type="entry name" value="alpha/beta hydrolase"/>
    <property type="match status" value="1"/>
</dbReference>
<evidence type="ECO:0000256" key="1">
    <source>
        <dbReference type="ARBA" id="ARBA00022487"/>
    </source>
</evidence>
<dbReference type="RefSeq" id="WP_188909351.1">
    <property type="nucleotide sequence ID" value="NZ_BMMF01000002.1"/>
</dbReference>
<reference evidence="6 7" key="1">
    <citation type="journal article" date="2014" name="Int. J. Syst. Evol. Microbiol.">
        <title>Complete genome sequence of Corynebacterium casei LMG S-19264T (=DSM 44701T), isolated from a smear-ripened cheese.</title>
        <authorList>
            <consortium name="US DOE Joint Genome Institute (JGI-PGF)"/>
            <person name="Walter F."/>
            <person name="Albersmeier A."/>
            <person name="Kalinowski J."/>
            <person name="Ruckert C."/>
        </authorList>
    </citation>
    <scope>NUCLEOTIDE SEQUENCE [LARGE SCALE GENOMIC DNA]</scope>
    <source>
        <strain evidence="6 7">CGMCC 1.9161</strain>
    </source>
</reference>
<feature type="domain" description="4-O-methyl-glucuronoyl methylesterase-like" evidence="5">
    <location>
        <begin position="263"/>
        <end position="409"/>
    </location>
</feature>
<feature type="compositionally biased region" description="Gly residues" evidence="4">
    <location>
        <begin position="11"/>
        <end position="24"/>
    </location>
</feature>
<feature type="region of interest" description="Disordered" evidence="4">
    <location>
        <begin position="1"/>
        <end position="37"/>
    </location>
</feature>
<keyword evidence="3" id="KW-0378">Hydrolase</keyword>
<sequence length="460" mass="47956">MTDATAIPPSRGGGPSEARTGGGELSSPLAPTRRPAAADLPCGEISRRRDRLVRHVYGAIPPAPERLDVTARPWPEAGGEILTLVMSHAGRTHEVDAALFLPPNAAGPVPLIVGLCFTGPLGAVAAPGFPVDPHAIVEATSAGFPDGRLDPAMRGRHAGRWPRDLFQAAGCGLLLACYGSFTPDDRNAAFAYGIAPLMGTPERPMPSLPSPSWRGAGGVGRSEEGIAVDAGDWRAGDRRAPHPTPLTPDPSPRGGGEPVEHVTSTGAIALWAWAYSRLVDVALARPEINPRRIVVAGHSRLGKAALLAAAHDTRIAGVFANNSGCLGVRPSAIRRGETPEALVARFPHWVTPAFAADPRPPEDLDQQDLLAAIAPRRLCAASAAEDAWADPAGERAGLVAAAPAWRALGVDVPEIDADAPLVAGAAFSAGPLGWHLRAGAHDLTRADWERALPHLLEPPR</sequence>
<gene>
    <name evidence="6" type="ORF">GCM10011322_05660</name>
</gene>
<feature type="compositionally biased region" description="Basic and acidic residues" evidence="4">
    <location>
        <begin position="231"/>
        <end position="240"/>
    </location>
</feature>
<dbReference type="Pfam" id="PF22244">
    <property type="entry name" value="GCE_fung"/>
    <property type="match status" value="1"/>
</dbReference>
<evidence type="ECO:0000313" key="6">
    <source>
        <dbReference type="EMBL" id="GGK21860.1"/>
    </source>
</evidence>
<accession>A0A917Q4R6</accession>
<evidence type="ECO:0000256" key="4">
    <source>
        <dbReference type="SAM" id="MobiDB-lite"/>
    </source>
</evidence>
<evidence type="ECO:0000259" key="5">
    <source>
        <dbReference type="Pfam" id="PF22244"/>
    </source>
</evidence>
<comment type="caution">
    <text evidence="6">The sequence shown here is derived from an EMBL/GenBank/DDBJ whole genome shotgun (WGS) entry which is preliminary data.</text>
</comment>
<keyword evidence="2" id="KW-0732">Signal</keyword>
<dbReference type="InterPro" id="IPR029058">
    <property type="entry name" value="AB_hydrolase_fold"/>
</dbReference>
<keyword evidence="1" id="KW-0719">Serine esterase</keyword>
<feature type="region of interest" description="Disordered" evidence="4">
    <location>
        <begin position="231"/>
        <end position="260"/>
    </location>
</feature>
<proteinExistence type="predicted"/>
<organism evidence="6 7">
    <name type="scientific">Salinarimonas ramus</name>
    <dbReference type="NCBI Taxonomy" id="690164"/>
    <lineage>
        <taxon>Bacteria</taxon>
        <taxon>Pseudomonadati</taxon>
        <taxon>Pseudomonadota</taxon>
        <taxon>Alphaproteobacteria</taxon>
        <taxon>Hyphomicrobiales</taxon>
        <taxon>Salinarimonadaceae</taxon>
        <taxon>Salinarimonas</taxon>
    </lineage>
</organism>
<keyword evidence="7" id="KW-1185">Reference proteome</keyword>
<protein>
    <recommendedName>
        <fullName evidence="5">4-O-methyl-glucuronoyl methylesterase-like domain-containing protein</fullName>
    </recommendedName>
</protein>